<dbReference type="STRING" id="1235591.CAK95_16835"/>
<dbReference type="SUPFAM" id="SSF50129">
    <property type="entry name" value="GroES-like"/>
    <property type="match status" value="1"/>
</dbReference>
<proteinExistence type="predicted"/>
<dbReference type="GO" id="GO:0016651">
    <property type="term" value="F:oxidoreductase activity, acting on NAD(P)H"/>
    <property type="evidence" value="ECO:0007669"/>
    <property type="project" value="TreeGrafter"/>
</dbReference>
<gene>
    <name evidence="3" type="ORF">CAK95_16835</name>
</gene>
<dbReference type="Pfam" id="PF08240">
    <property type="entry name" value="ADH_N"/>
    <property type="match status" value="1"/>
</dbReference>
<dbReference type="PANTHER" id="PTHR48106">
    <property type="entry name" value="QUINONE OXIDOREDUCTASE PIG3-RELATED"/>
    <property type="match status" value="1"/>
</dbReference>
<accession>A0A1W6ZUW8</accession>
<dbReference type="RefSeq" id="WP_086088952.1">
    <property type="nucleotide sequence ID" value="NZ_CP021112.1"/>
</dbReference>
<reference evidence="3 4" key="1">
    <citation type="submission" date="2017-05" db="EMBL/GenBank/DDBJ databases">
        <title>Full genome sequence of Pseudorhodoplanes sinuspersici.</title>
        <authorList>
            <person name="Dastgheib S.M.M."/>
            <person name="Shavandi M."/>
            <person name="Tirandaz H."/>
        </authorList>
    </citation>
    <scope>NUCLEOTIDE SEQUENCE [LARGE SCALE GENOMIC DNA]</scope>
    <source>
        <strain evidence="3 4">RIPI110</strain>
    </source>
</reference>
<dbReference type="SMART" id="SM00829">
    <property type="entry name" value="PKS_ER"/>
    <property type="match status" value="1"/>
</dbReference>
<dbReference type="GO" id="GO:0070402">
    <property type="term" value="F:NADPH binding"/>
    <property type="evidence" value="ECO:0007669"/>
    <property type="project" value="TreeGrafter"/>
</dbReference>
<dbReference type="PANTHER" id="PTHR48106:SF8">
    <property type="entry name" value="OS02G0805600 PROTEIN"/>
    <property type="match status" value="1"/>
</dbReference>
<organism evidence="3 4">
    <name type="scientific">Pseudorhodoplanes sinuspersici</name>
    <dbReference type="NCBI Taxonomy" id="1235591"/>
    <lineage>
        <taxon>Bacteria</taxon>
        <taxon>Pseudomonadati</taxon>
        <taxon>Pseudomonadota</taxon>
        <taxon>Alphaproteobacteria</taxon>
        <taxon>Hyphomicrobiales</taxon>
        <taxon>Pseudorhodoplanes</taxon>
    </lineage>
</organism>
<dbReference type="InterPro" id="IPR036291">
    <property type="entry name" value="NAD(P)-bd_dom_sf"/>
</dbReference>
<protein>
    <submittedName>
        <fullName evidence="3">NAD(P)H-quinone oxidoreductase</fullName>
    </submittedName>
</protein>
<dbReference type="InterPro" id="IPR013154">
    <property type="entry name" value="ADH-like_N"/>
</dbReference>
<dbReference type="NCBIfam" id="TIGR02824">
    <property type="entry name" value="quinone_pig3"/>
    <property type="match status" value="1"/>
</dbReference>
<dbReference type="Gene3D" id="3.90.180.10">
    <property type="entry name" value="Medium-chain alcohol dehydrogenases, catalytic domain"/>
    <property type="match status" value="1"/>
</dbReference>
<dbReference type="OrthoDB" id="9780520at2"/>
<dbReference type="KEGG" id="psin:CAK95_16835"/>
<dbReference type="EMBL" id="CP021112">
    <property type="protein sequence ID" value="ARQ00555.1"/>
    <property type="molecule type" value="Genomic_DNA"/>
</dbReference>
<evidence type="ECO:0000313" key="3">
    <source>
        <dbReference type="EMBL" id="ARQ00555.1"/>
    </source>
</evidence>
<dbReference type="CDD" id="cd05276">
    <property type="entry name" value="p53_inducible_oxidoreductase"/>
    <property type="match status" value="1"/>
</dbReference>
<evidence type="ECO:0000256" key="2">
    <source>
        <dbReference type="ARBA" id="ARBA00023002"/>
    </source>
</evidence>
<dbReference type="InterPro" id="IPR013149">
    <property type="entry name" value="ADH-like_C"/>
</dbReference>
<dbReference type="Proteomes" id="UP000194137">
    <property type="component" value="Chromosome"/>
</dbReference>
<dbReference type="AlphaFoldDB" id="A0A1W6ZUW8"/>
<dbReference type="InterPro" id="IPR014189">
    <property type="entry name" value="Quinone_OxRdtase_PIG3"/>
</dbReference>
<keyword evidence="2" id="KW-0560">Oxidoreductase</keyword>
<keyword evidence="1" id="KW-0521">NADP</keyword>
<keyword evidence="4" id="KW-1185">Reference proteome</keyword>
<dbReference type="InterPro" id="IPR011032">
    <property type="entry name" value="GroES-like_sf"/>
</dbReference>
<dbReference type="Pfam" id="PF00107">
    <property type="entry name" value="ADH_zinc_N"/>
    <property type="match status" value="1"/>
</dbReference>
<evidence type="ECO:0000313" key="4">
    <source>
        <dbReference type="Proteomes" id="UP000194137"/>
    </source>
</evidence>
<dbReference type="InterPro" id="IPR020843">
    <property type="entry name" value="ER"/>
</dbReference>
<name>A0A1W6ZUW8_9HYPH</name>
<dbReference type="Gene3D" id="3.40.50.720">
    <property type="entry name" value="NAD(P)-binding Rossmann-like Domain"/>
    <property type="match status" value="1"/>
</dbReference>
<dbReference type="SUPFAM" id="SSF51735">
    <property type="entry name" value="NAD(P)-binding Rossmann-fold domains"/>
    <property type="match status" value="1"/>
</dbReference>
<sequence length="332" mass="34889">MNTIPDTMRCMIAKEKGGPEVLAVETRPVPKPQPGEVLIKVDYAGVSRPDIMQRKGIFVPPPGANDILGLECAGTVVALGEKADGLAIGDRVAALLLSGGYAEYVATDARHCLKLPDHISMRDGGALPEVVFTVWHNLFELGRLTPGDSVLVHGGASGIGTMAIQLAAATGATAYATLGSKQKQQAVADLGCKASILYKDEDFTTAIKDLTSGRGVDVVLDIVGGSYVPRNISILAAGGRHVSLSFLESSATAIDLGPVMGRSLTLTSSTLRPKSADEKARLKRAIEHHAWPLITSGHVKAVVHAEFPLAEAAKAHEMLEASQHIGKVVLRC</sequence>
<evidence type="ECO:0000256" key="1">
    <source>
        <dbReference type="ARBA" id="ARBA00022857"/>
    </source>
</evidence>